<sequence>MRRKLIAGNWKMNGLSEEGLRLTEAIVERRLRAMEHGSEDAESCELLICPPFTLLAQIRPMLGGTGVSLGAQDCHPAASGAHTGDISAPMLADLGCAYVIVGHSERRQNHREDDSLVQAKAQAALDAGLTPILCIGETEDEREAGKTQEVLRRQLSGSLPELKSGEATSLVIAYEPVWAIGTGKSAKNEDVREAHASVRSFLEERFGAELAREARLLYGGSVKPETSASLLAEDEVDGALIGGASLKAEDFWAIAISCP</sequence>
<feature type="binding site" evidence="8">
    <location>
        <begin position="9"/>
        <end position="11"/>
    </location>
    <ligand>
        <name>substrate</name>
    </ligand>
</feature>
<comment type="subunit">
    <text evidence="8 9">Homodimer.</text>
</comment>
<evidence type="ECO:0000256" key="7">
    <source>
        <dbReference type="ARBA" id="ARBA00023235"/>
    </source>
</evidence>
<comment type="pathway">
    <text evidence="2">Carbohydrate metabolism; erythritol degradation.</text>
</comment>
<dbReference type="Gene3D" id="3.20.20.70">
    <property type="entry name" value="Aldolase class I"/>
    <property type="match status" value="1"/>
</dbReference>
<evidence type="ECO:0000256" key="6">
    <source>
        <dbReference type="ARBA" id="ARBA00023152"/>
    </source>
</evidence>
<dbReference type="GO" id="GO:0004807">
    <property type="term" value="F:triose-phosphate isomerase activity"/>
    <property type="evidence" value="ECO:0007669"/>
    <property type="project" value="UniProtKB-EC"/>
</dbReference>
<feature type="binding site" evidence="8">
    <location>
        <position position="221"/>
    </location>
    <ligand>
        <name>substrate</name>
    </ligand>
</feature>
<evidence type="ECO:0000256" key="2">
    <source>
        <dbReference type="ARBA" id="ARBA00004939"/>
    </source>
</evidence>
<name>A0ABV8ULM8_9PROT</name>
<comment type="pathway">
    <text evidence="8 9">Carbohydrate degradation; glycolysis; D-glyceraldehyde 3-phosphate from glycerone phosphate: step 1/1.</text>
</comment>
<dbReference type="EC" id="5.3.1.1" evidence="8 9"/>
<gene>
    <name evidence="8 10" type="primary">tpiA</name>
    <name evidence="10" type="ORF">ACFOW6_07705</name>
</gene>
<accession>A0ABV8ULM8</accession>
<evidence type="ECO:0000256" key="3">
    <source>
        <dbReference type="ARBA" id="ARBA00007422"/>
    </source>
</evidence>
<keyword evidence="4 8" id="KW-0312">Gluconeogenesis</keyword>
<evidence type="ECO:0000256" key="9">
    <source>
        <dbReference type="RuleBase" id="RU363013"/>
    </source>
</evidence>
<dbReference type="Pfam" id="PF00121">
    <property type="entry name" value="TIM"/>
    <property type="match status" value="1"/>
</dbReference>
<keyword evidence="7 8" id="KW-0413">Isomerase</keyword>
<comment type="function">
    <text evidence="8">Involved in the gluconeogenesis. Catalyzes stereospecifically the conversion of dihydroxyacetone phosphate (DHAP) to D-glyceraldehyde-3-phosphate (G3P).</text>
</comment>
<feature type="active site" description="Proton acceptor" evidence="8">
    <location>
        <position position="175"/>
    </location>
</feature>
<dbReference type="InterPro" id="IPR035990">
    <property type="entry name" value="TIM_sf"/>
</dbReference>
<keyword evidence="5 8" id="KW-0963">Cytoplasm</keyword>
<dbReference type="CDD" id="cd00311">
    <property type="entry name" value="TIM"/>
    <property type="match status" value="1"/>
</dbReference>
<dbReference type="NCBIfam" id="TIGR00419">
    <property type="entry name" value="tim"/>
    <property type="match status" value="1"/>
</dbReference>
<comment type="catalytic activity">
    <reaction evidence="8 9">
        <text>D-glyceraldehyde 3-phosphate = dihydroxyacetone phosphate</text>
        <dbReference type="Rhea" id="RHEA:18585"/>
        <dbReference type="ChEBI" id="CHEBI:57642"/>
        <dbReference type="ChEBI" id="CHEBI:59776"/>
        <dbReference type="EC" id="5.3.1.1"/>
    </reaction>
</comment>
<proteinExistence type="inferred from homology"/>
<dbReference type="InterPro" id="IPR022896">
    <property type="entry name" value="TrioseP_Isoase_bac/euk"/>
</dbReference>
<dbReference type="InterPro" id="IPR013785">
    <property type="entry name" value="Aldolase_TIM"/>
</dbReference>
<comment type="subcellular location">
    <subcellularLocation>
        <location evidence="8 9">Cytoplasm</location>
    </subcellularLocation>
</comment>
<keyword evidence="6 8" id="KW-0324">Glycolysis</keyword>
<dbReference type="InterPro" id="IPR020861">
    <property type="entry name" value="Triosephosphate_isomerase_AS"/>
</dbReference>
<dbReference type="SUPFAM" id="SSF51351">
    <property type="entry name" value="Triosephosphate isomerase (TIM)"/>
    <property type="match status" value="1"/>
</dbReference>
<dbReference type="InterPro" id="IPR000652">
    <property type="entry name" value="Triosephosphate_isomerase"/>
</dbReference>
<organism evidence="10 11">
    <name type="scientific">Fodinicurvata halophila</name>
    <dbReference type="NCBI Taxonomy" id="1419723"/>
    <lineage>
        <taxon>Bacteria</taxon>
        <taxon>Pseudomonadati</taxon>
        <taxon>Pseudomonadota</taxon>
        <taxon>Alphaproteobacteria</taxon>
        <taxon>Rhodospirillales</taxon>
        <taxon>Rhodovibrionaceae</taxon>
        <taxon>Fodinicurvata</taxon>
    </lineage>
</organism>
<reference evidence="11" key="1">
    <citation type="journal article" date="2019" name="Int. J. Syst. Evol. Microbiol.">
        <title>The Global Catalogue of Microorganisms (GCM) 10K type strain sequencing project: providing services to taxonomists for standard genome sequencing and annotation.</title>
        <authorList>
            <consortium name="The Broad Institute Genomics Platform"/>
            <consortium name="The Broad Institute Genome Sequencing Center for Infectious Disease"/>
            <person name="Wu L."/>
            <person name="Ma J."/>
        </authorList>
    </citation>
    <scope>NUCLEOTIDE SEQUENCE [LARGE SCALE GENOMIC DNA]</scope>
    <source>
        <strain evidence="11">CECT 8472</strain>
    </source>
</reference>
<dbReference type="PANTHER" id="PTHR21139">
    <property type="entry name" value="TRIOSEPHOSPHATE ISOMERASE"/>
    <property type="match status" value="1"/>
</dbReference>
<evidence type="ECO:0000256" key="5">
    <source>
        <dbReference type="ARBA" id="ARBA00022490"/>
    </source>
</evidence>
<dbReference type="PROSITE" id="PS51440">
    <property type="entry name" value="TIM_2"/>
    <property type="match status" value="1"/>
</dbReference>
<feature type="binding site" evidence="8">
    <location>
        <position position="181"/>
    </location>
    <ligand>
        <name>substrate</name>
    </ligand>
</feature>
<feature type="binding site" evidence="8">
    <location>
        <begin position="242"/>
        <end position="243"/>
    </location>
    <ligand>
        <name>substrate</name>
    </ligand>
</feature>
<comment type="catalytic activity">
    <reaction evidence="1">
        <text>L-erythrulose 1-phosphate = D-erythrulose 4-phosphate</text>
        <dbReference type="Rhea" id="RHEA:49588"/>
        <dbReference type="ChEBI" id="CHEBI:58002"/>
        <dbReference type="ChEBI" id="CHEBI:90796"/>
        <dbReference type="EC" id="5.3.1.33"/>
    </reaction>
</comment>
<dbReference type="RefSeq" id="WP_382421755.1">
    <property type="nucleotide sequence ID" value="NZ_JBHSCW010000003.1"/>
</dbReference>
<evidence type="ECO:0000313" key="11">
    <source>
        <dbReference type="Proteomes" id="UP001595799"/>
    </source>
</evidence>
<dbReference type="HAMAP" id="MF_00147_B">
    <property type="entry name" value="TIM_B"/>
    <property type="match status" value="1"/>
</dbReference>
<evidence type="ECO:0000256" key="4">
    <source>
        <dbReference type="ARBA" id="ARBA00022432"/>
    </source>
</evidence>
<keyword evidence="11" id="KW-1185">Reference proteome</keyword>
<evidence type="ECO:0000313" key="10">
    <source>
        <dbReference type="EMBL" id="MFC4351424.1"/>
    </source>
</evidence>
<evidence type="ECO:0000256" key="8">
    <source>
        <dbReference type="HAMAP-Rule" id="MF_00147"/>
    </source>
</evidence>
<comment type="caution">
    <text evidence="10">The sequence shown here is derived from an EMBL/GenBank/DDBJ whole genome shotgun (WGS) entry which is preliminary data.</text>
</comment>
<dbReference type="EMBL" id="JBHSCW010000003">
    <property type="protein sequence ID" value="MFC4351424.1"/>
    <property type="molecule type" value="Genomic_DNA"/>
</dbReference>
<feature type="active site" description="Electrophile" evidence="8">
    <location>
        <position position="103"/>
    </location>
</feature>
<dbReference type="PROSITE" id="PS00171">
    <property type="entry name" value="TIM_1"/>
    <property type="match status" value="1"/>
</dbReference>
<dbReference type="PANTHER" id="PTHR21139:SF42">
    <property type="entry name" value="TRIOSEPHOSPHATE ISOMERASE"/>
    <property type="match status" value="1"/>
</dbReference>
<comment type="pathway">
    <text evidence="8 9">Carbohydrate biosynthesis; gluconeogenesis.</text>
</comment>
<evidence type="ECO:0000256" key="1">
    <source>
        <dbReference type="ARBA" id="ARBA00000148"/>
    </source>
</evidence>
<dbReference type="Proteomes" id="UP001595799">
    <property type="component" value="Unassembled WGS sequence"/>
</dbReference>
<protein>
    <recommendedName>
        <fullName evidence="8 9">Triosephosphate isomerase</fullName>
        <shortName evidence="8">TIM</shortName>
        <shortName evidence="8">TPI</shortName>
        <ecNumber evidence="8 9">5.3.1.1</ecNumber>
    </recommendedName>
    <alternativeName>
        <fullName evidence="8">Triose-phosphate isomerase</fullName>
    </alternativeName>
</protein>
<comment type="similarity">
    <text evidence="3 8 9">Belongs to the triosephosphate isomerase family.</text>
</comment>